<dbReference type="EMBL" id="CCYD01000645">
    <property type="protein sequence ID" value="CEG42759.1"/>
    <property type="molecule type" value="Genomic_DNA"/>
</dbReference>
<evidence type="ECO:0000313" key="3">
    <source>
        <dbReference type="Proteomes" id="UP000054928"/>
    </source>
</evidence>
<name>A0A0P1ANP3_PLAHL</name>
<dbReference type="RefSeq" id="XP_024579128.1">
    <property type="nucleotide sequence ID" value="XM_024728674.1"/>
</dbReference>
<feature type="compositionally biased region" description="Polar residues" evidence="1">
    <location>
        <begin position="24"/>
        <end position="34"/>
    </location>
</feature>
<protein>
    <recommendedName>
        <fullName evidence="4">Histone chaperone domain-containing protein</fullName>
    </recommendedName>
</protein>
<evidence type="ECO:0000256" key="1">
    <source>
        <dbReference type="SAM" id="MobiDB-lite"/>
    </source>
</evidence>
<feature type="compositionally biased region" description="Acidic residues" evidence="1">
    <location>
        <begin position="146"/>
        <end position="158"/>
    </location>
</feature>
<keyword evidence="3" id="KW-1185">Reference proteome</keyword>
<organism evidence="2 3">
    <name type="scientific">Plasmopara halstedii</name>
    <name type="common">Downy mildew of sunflower</name>
    <dbReference type="NCBI Taxonomy" id="4781"/>
    <lineage>
        <taxon>Eukaryota</taxon>
        <taxon>Sar</taxon>
        <taxon>Stramenopiles</taxon>
        <taxon>Oomycota</taxon>
        <taxon>Peronosporomycetes</taxon>
        <taxon>Peronosporales</taxon>
        <taxon>Peronosporaceae</taxon>
        <taxon>Plasmopara</taxon>
    </lineage>
</organism>
<feature type="region of interest" description="Disordered" evidence="1">
    <location>
        <begin position="1"/>
        <end position="158"/>
    </location>
</feature>
<feature type="compositionally biased region" description="Basic and acidic residues" evidence="1">
    <location>
        <begin position="10"/>
        <end position="23"/>
    </location>
</feature>
<accession>A0A0P1ANP3</accession>
<dbReference type="AlphaFoldDB" id="A0A0P1ANP3"/>
<proteinExistence type="predicted"/>
<reference evidence="3" key="1">
    <citation type="submission" date="2014-09" db="EMBL/GenBank/DDBJ databases">
        <authorList>
            <person name="Sharma Rahul"/>
            <person name="Thines Marco"/>
        </authorList>
    </citation>
    <scope>NUCLEOTIDE SEQUENCE [LARGE SCALE GENOMIC DNA]</scope>
</reference>
<sequence length="158" mass="17114">MGVEKTAANVEKDTAGQKRKNSDLNENSTKGNANSKREDDKDGEDSEDHVGGTEDDDDEGDDDEDDSDEEDMAPKSKKRRANESESDNSGNESESELKMTEDDLVGVDTSNIIPRSQRRAAKAAMALSSDEIATEMGHTPAPLNGENEDNSDSEEAVF</sequence>
<dbReference type="OMA" id="CEDQADY"/>
<dbReference type="Proteomes" id="UP000054928">
    <property type="component" value="Unassembled WGS sequence"/>
</dbReference>
<evidence type="ECO:0000313" key="2">
    <source>
        <dbReference type="EMBL" id="CEG42759.1"/>
    </source>
</evidence>
<dbReference type="OrthoDB" id="168143at2759"/>
<evidence type="ECO:0008006" key="4">
    <source>
        <dbReference type="Google" id="ProtNLM"/>
    </source>
</evidence>
<dbReference type="GeneID" id="36408064"/>
<feature type="compositionally biased region" description="Acidic residues" evidence="1">
    <location>
        <begin position="41"/>
        <end position="71"/>
    </location>
</feature>